<organism evidence="3 4">
    <name type="scientific">Amycolatopsis pretoriensis</name>
    <dbReference type="NCBI Taxonomy" id="218821"/>
    <lineage>
        <taxon>Bacteria</taxon>
        <taxon>Bacillati</taxon>
        <taxon>Actinomycetota</taxon>
        <taxon>Actinomycetes</taxon>
        <taxon>Pseudonocardiales</taxon>
        <taxon>Pseudonocardiaceae</taxon>
        <taxon>Amycolatopsis</taxon>
    </lineage>
</organism>
<evidence type="ECO:0000313" key="3">
    <source>
        <dbReference type="EMBL" id="SEF21463.1"/>
    </source>
</evidence>
<feature type="transmembrane region" description="Helical" evidence="1">
    <location>
        <begin position="124"/>
        <end position="149"/>
    </location>
</feature>
<reference evidence="4" key="1">
    <citation type="submission" date="2016-10" db="EMBL/GenBank/DDBJ databases">
        <authorList>
            <person name="Varghese N."/>
            <person name="Submissions S."/>
        </authorList>
    </citation>
    <scope>NUCLEOTIDE SEQUENCE [LARGE SCALE GENOMIC DNA]</scope>
    <source>
        <strain evidence="4">DSM 44654</strain>
    </source>
</reference>
<feature type="transmembrane region" description="Helical" evidence="1">
    <location>
        <begin position="60"/>
        <end position="83"/>
    </location>
</feature>
<dbReference type="InterPro" id="IPR014729">
    <property type="entry name" value="Rossmann-like_a/b/a_fold"/>
</dbReference>
<keyword evidence="1" id="KW-0472">Membrane</keyword>
<evidence type="ECO:0000313" key="4">
    <source>
        <dbReference type="Proteomes" id="UP000198878"/>
    </source>
</evidence>
<feature type="transmembrane region" description="Helical" evidence="1">
    <location>
        <begin position="6"/>
        <end position="23"/>
    </location>
</feature>
<dbReference type="Pfam" id="PF02698">
    <property type="entry name" value="DUF218"/>
    <property type="match status" value="1"/>
</dbReference>
<dbReference type="RefSeq" id="WP_086672985.1">
    <property type="nucleotide sequence ID" value="NZ_FNUJ01000001.1"/>
</dbReference>
<dbReference type="OrthoDB" id="9782395at2"/>
<dbReference type="Gene3D" id="3.40.50.620">
    <property type="entry name" value="HUPs"/>
    <property type="match status" value="1"/>
</dbReference>
<dbReference type="GO" id="GO:0005886">
    <property type="term" value="C:plasma membrane"/>
    <property type="evidence" value="ECO:0007669"/>
    <property type="project" value="TreeGrafter"/>
</dbReference>
<dbReference type="AlphaFoldDB" id="A0A1H5Q5U2"/>
<feature type="domain" description="DUF218" evidence="2">
    <location>
        <begin position="160"/>
        <end position="301"/>
    </location>
</feature>
<dbReference type="Proteomes" id="UP000198878">
    <property type="component" value="Unassembled WGS sequence"/>
</dbReference>
<dbReference type="PANTHER" id="PTHR30336">
    <property type="entry name" value="INNER MEMBRANE PROTEIN, PROBABLE PERMEASE"/>
    <property type="match status" value="1"/>
</dbReference>
<feature type="transmembrane region" description="Helical" evidence="1">
    <location>
        <begin position="30"/>
        <end position="48"/>
    </location>
</feature>
<proteinExistence type="predicted"/>
<dbReference type="STRING" id="218821.SAMN05421837_101877"/>
<feature type="transmembrane region" description="Helical" evidence="1">
    <location>
        <begin position="95"/>
        <end position="118"/>
    </location>
</feature>
<dbReference type="InterPro" id="IPR051599">
    <property type="entry name" value="Cell_Envelope_Assoc"/>
</dbReference>
<dbReference type="InterPro" id="IPR003848">
    <property type="entry name" value="DUF218"/>
</dbReference>
<name>A0A1H5Q5U2_9PSEU</name>
<keyword evidence="4" id="KW-1185">Reference proteome</keyword>
<dbReference type="GO" id="GO:0043164">
    <property type="term" value="P:Gram-negative-bacterium-type cell wall biogenesis"/>
    <property type="evidence" value="ECO:0007669"/>
    <property type="project" value="TreeGrafter"/>
</dbReference>
<sequence>MSVTGAVLPGCAAVALLVFAARLAREPRRLGNAVWLGIALLCTGLWVLRAALHLEWLTPVLGGLLAAVGVLVAVVLPAALIGNGVRMVRREGRKLANLLSFVLGVGMLVLEGLFFVPLGRWGSALVATAAVLACYFGFLFVSLLGYSILYSRLRRRRGVEAIVILGCGLAGNRVSPLLAARLDRAIRLSSRETVPPLLVVSGGQGPGETVTEAAAMAEYLRERGIPADRIRREDRATTTEENLRFSAELLPSGVRPHRVLAVTSNYHVFRTAVECRRLGLPFDAAGAPTARYFLPSALLREFAALILHYRRTTIAACALITGTGLALAIFA</sequence>
<protein>
    <submittedName>
        <fullName evidence="3">Uncharacterized SAM-binding protein YcdF, DUF218 family</fullName>
    </submittedName>
</protein>
<keyword evidence="1" id="KW-0812">Transmembrane</keyword>
<dbReference type="EMBL" id="FNUJ01000001">
    <property type="protein sequence ID" value="SEF21463.1"/>
    <property type="molecule type" value="Genomic_DNA"/>
</dbReference>
<evidence type="ECO:0000256" key="1">
    <source>
        <dbReference type="SAM" id="Phobius"/>
    </source>
</evidence>
<gene>
    <name evidence="3" type="ORF">SAMN05421837_101877</name>
</gene>
<dbReference type="CDD" id="cd06259">
    <property type="entry name" value="YdcF-like"/>
    <property type="match status" value="1"/>
</dbReference>
<evidence type="ECO:0000259" key="2">
    <source>
        <dbReference type="Pfam" id="PF02698"/>
    </source>
</evidence>
<accession>A0A1H5Q5U2</accession>
<dbReference type="GO" id="GO:0000270">
    <property type="term" value="P:peptidoglycan metabolic process"/>
    <property type="evidence" value="ECO:0007669"/>
    <property type="project" value="TreeGrafter"/>
</dbReference>
<feature type="transmembrane region" description="Helical" evidence="1">
    <location>
        <begin position="312"/>
        <end position="330"/>
    </location>
</feature>
<dbReference type="PANTHER" id="PTHR30336:SF4">
    <property type="entry name" value="ENVELOPE BIOGENESIS FACTOR ELYC"/>
    <property type="match status" value="1"/>
</dbReference>
<keyword evidence="1" id="KW-1133">Transmembrane helix</keyword>